<dbReference type="Proteomes" id="UP001469553">
    <property type="component" value="Unassembled WGS sequence"/>
</dbReference>
<reference evidence="1 2" key="1">
    <citation type="submission" date="2021-06" db="EMBL/GenBank/DDBJ databases">
        <authorList>
            <person name="Palmer J.M."/>
        </authorList>
    </citation>
    <scope>NUCLEOTIDE SEQUENCE [LARGE SCALE GENOMIC DNA]</scope>
    <source>
        <strain evidence="1 2">AS_MEX2019</strain>
        <tissue evidence="1">Muscle</tissue>
    </source>
</reference>
<comment type="caution">
    <text evidence="1">The sequence shown here is derived from an EMBL/GenBank/DDBJ whole genome shotgun (WGS) entry which is preliminary data.</text>
</comment>
<organism evidence="1 2">
    <name type="scientific">Ameca splendens</name>
    <dbReference type="NCBI Taxonomy" id="208324"/>
    <lineage>
        <taxon>Eukaryota</taxon>
        <taxon>Metazoa</taxon>
        <taxon>Chordata</taxon>
        <taxon>Craniata</taxon>
        <taxon>Vertebrata</taxon>
        <taxon>Euteleostomi</taxon>
        <taxon>Actinopterygii</taxon>
        <taxon>Neopterygii</taxon>
        <taxon>Teleostei</taxon>
        <taxon>Neoteleostei</taxon>
        <taxon>Acanthomorphata</taxon>
        <taxon>Ovalentaria</taxon>
        <taxon>Atherinomorphae</taxon>
        <taxon>Cyprinodontiformes</taxon>
        <taxon>Goodeidae</taxon>
        <taxon>Ameca</taxon>
    </lineage>
</organism>
<evidence type="ECO:0000313" key="1">
    <source>
        <dbReference type="EMBL" id="MEQ2307262.1"/>
    </source>
</evidence>
<name>A0ABV0ZNC6_9TELE</name>
<gene>
    <name evidence="1" type="ORF">AMECASPLE_016498</name>
</gene>
<dbReference type="EMBL" id="JAHRIP010067035">
    <property type="protein sequence ID" value="MEQ2307262.1"/>
    <property type="molecule type" value="Genomic_DNA"/>
</dbReference>
<sequence length="100" mass="10978">MNAKGLLVEKESLSMMLPKPSLTVDKIYLESLALIPPSILVIVSKKLNLCQKIFDRKSAHHNAVLLGCVRSCKGDHYGAETSFLVMTLEVNGNVIIGRLN</sequence>
<evidence type="ECO:0000313" key="2">
    <source>
        <dbReference type="Proteomes" id="UP001469553"/>
    </source>
</evidence>
<accession>A0ABV0ZNC6</accession>
<proteinExistence type="predicted"/>
<protein>
    <submittedName>
        <fullName evidence="1">Uncharacterized protein</fullName>
    </submittedName>
</protein>
<keyword evidence="2" id="KW-1185">Reference proteome</keyword>